<dbReference type="Pfam" id="PF04397">
    <property type="entry name" value="LytTR"/>
    <property type="match status" value="1"/>
</dbReference>
<evidence type="ECO:0000256" key="1">
    <source>
        <dbReference type="PROSITE-ProRule" id="PRU00169"/>
    </source>
</evidence>
<evidence type="ECO:0000313" key="5">
    <source>
        <dbReference type="Proteomes" id="UP001143543"/>
    </source>
</evidence>
<dbReference type="PROSITE" id="PS50930">
    <property type="entry name" value="HTH_LYTTR"/>
    <property type="match status" value="1"/>
</dbReference>
<dbReference type="PANTHER" id="PTHR37299:SF1">
    <property type="entry name" value="STAGE 0 SPORULATION PROTEIN A HOMOLOG"/>
    <property type="match status" value="1"/>
</dbReference>
<reference evidence="4" key="1">
    <citation type="submission" date="2022-07" db="EMBL/GenBank/DDBJ databases">
        <title>Taxonomy of Novel Oxalotrophic and Methylotrophic Bacteria.</title>
        <authorList>
            <person name="Sahin N."/>
            <person name="Tani A."/>
        </authorList>
    </citation>
    <scope>NUCLEOTIDE SEQUENCE</scope>
    <source>
        <strain evidence="4">Y10</strain>
    </source>
</reference>
<name>A0ABQ5MEK7_9FLAO</name>
<protein>
    <submittedName>
        <fullName evidence="4">DNA-binding response regulator</fullName>
    </submittedName>
</protein>
<dbReference type="Gene3D" id="3.40.50.2300">
    <property type="match status" value="1"/>
</dbReference>
<comment type="caution">
    <text evidence="4">The sequence shown here is derived from an EMBL/GenBank/DDBJ whole genome shotgun (WGS) entry which is preliminary data.</text>
</comment>
<evidence type="ECO:0000313" key="4">
    <source>
        <dbReference type="EMBL" id="GLB47782.1"/>
    </source>
</evidence>
<feature type="domain" description="Response regulatory" evidence="2">
    <location>
        <begin position="2"/>
        <end position="116"/>
    </location>
</feature>
<dbReference type="Gene3D" id="2.40.50.1020">
    <property type="entry name" value="LytTr DNA-binding domain"/>
    <property type="match status" value="1"/>
</dbReference>
<keyword evidence="5" id="KW-1185">Reference proteome</keyword>
<keyword evidence="1" id="KW-0597">Phosphoprotein</keyword>
<proteinExistence type="predicted"/>
<dbReference type="Proteomes" id="UP001143543">
    <property type="component" value="Unassembled WGS sequence"/>
</dbReference>
<dbReference type="SUPFAM" id="SSF52172">
    <property type="entry name" value="CheY-like"/>
    <property type="match status" value="1"/>
</dbReference>
<dbReference type="PANTHER" id="PTHR37299">
    <property type="entry name" value="TRANSCRIPTIONAL REGULATOR-RELATED"/>
    <property type="match status" value="1"/>
</dbReference>
<evidence type="ECO:0000259" key="3">
    <source>
        <dbReference type="PROSITE" id="PS50930"/>
    </source>
</evidence>
<dbReference type="GO" id="GO:0003677">
    <property type="term" value="F:DNA binding"/>
    <property type="evidence" value="ECO:0007669"/>
    <property type="project" value="UniProtKB-KW"/>
</dbReference>
<dbReference type="RefSeq" id="WP_281763448.1">
    <property type="nucleotide sequence ID" value="NZ_BRVO01000001.1"/>
</dbReference>
<feature type="modified residue" description="4-aspartylphosphate" evidence="1">
    <location>
        <position position="53"/>
    </location>
</feature>
<keyword evidence="4" id="KW-0238">DNA-binding</keyword>
<sequence length="250" mass="28999">MNFLIVDDERGARKLLHTFLSDYYTDCTIHEAANLQTAVNLLKTNDIDVVFLDIEMPEENGLEITRYFEPAQINFEIIFTTAYHQFAIDAFKLHAIAYLLKPIDEDELIKATQKALSQRDQQRLSAKIENLKTALQQLSVSKIALEVPKGILFMELEDIIYFEADGMYTNVHLSNNETKLVCKPLKFFTDQLETKPMFFKCHRSYLINLHYVKELVKNEGDYLILPHQTHIPIAKSKKEQLLAVIKDIFL</sequence>
<dbReference type="InterPro" id="IPR007492">
    <property type="entry name" value="LytTR_DNA-bd_dom"/>
</dbReference>
<gene>
    <name evidence="4" type="ORF">Y10_01500</name>
</gene>
<dbReference type="EMBL" id="BRVO01000001">
    <property type="protein sequence ID" value="GLB47782.1"/>
    <property type="molecule type" value="Genomic_DNA"/>
</dbReference>
<feature type="domain" description="HTH LytTR-type" evidence="3">
    <location>
        <begin position="143"/>
        <end position="250"/>
    </location>
</feature>
<dbReference type="SMART" id="SM00850">
    <property type="entry name" value="LytTR"/>
    <property type="match status" value="1"/>
</dbReference>
<dbReference type="InterPro" id="IPR046947">
    <property type="entry name" value="LytR-like"/>
</dbReference>
<accession>A0ABQ5MEK7</accession>
<organism evidence="4 5">
    <name type="scientific">Neptunitalea lumnitzerae</name>
    <dbReference type="NCBI Taxonomy" id="2965509"/>
    <lineage>
        <taxon>Bacteria</taxon>
        <taxon>Pseudomonadati</taxon>
        <taxon>Bacteroidota</taxon>
        <taxon>Flavobacteriia</taxon>
        <taxon>Flavobacteriales</taxon>
        <taxon>Flavobacteriaceae</taxon>
        <taxon>Neptunitalea</taxon>
    </lineage>
</organism>
<dbReference type="PROSITE" id="PS50110">
    <property type="entry name" value="RESPONSE_REGULATORY"/>
    <property type="match status" value="1"/>
</dbReference>
<dbReference type="InterPro" id="IPR011006">
    <property type="entry name" value="CheY-like_superfamily"/>
</dbReference>
<dbReference type="SMART" id="SM00448">
    <property type="entry name" value="REC"/>
    <property type="match status" value="1"/>
</dbReference>
<evidence type="ECO:0000259" key="2">
    <source>
        <dbReference type="PROSITE" id="PS50110"/>
    </source>
</evidence>
<dbReference type="Pfam" id="PF00072">
    <property type="entry name" value="Response_reg"/>
    <property type="match status" value="1"/>
</dbReference>
<dbReference type="InterPro" id="IPR001789">
    <property type="entry name" value="Sig_transdc_resp-reg_receiver"/>
</dbReference>